<dbReference type="Proteomes" id="UP000031561">
    <property type="component" value="Unassembled WGS sequence"/>
</dbReference>
<organism evidence="7 8">
    <name type="scientific">Lyngbya confervoides BDU141951</name>
    <dbReference type="NCBI Taxonomy" id="1574623"/>
    <lineage>
        <taxon>Bacteria</taxon>
        <taxon>Bacillati</taxon>
        <taxon>Cyanobacteriota</taxon>
        <taxon>Cyanophyceae</taxon>
        <taxon>Oscillatoriophycideae</taxon>
        <taxon>Oscillatoriales</taxon>
        <taxon>Microcoleaceae</taxon>
        <taxon>Lyngbya</taxon>
    </lineage>
</organism>
<proteinExistence type="inferred from homology"/>
<dbReference type="PANTHER" id="PTHR30337:SF0">
    <property type="entry name" value="NUCLEASE SBCCD SUBUNIT D"/>
    <property type="match status" value="1"/>
</dbReference>
<evidence type="ECO:0000256" key="4">
    <source>
        <dbReference type="ARBA" id="ARBA00022801"/>
    </source>
</evidence>
<evidence type="ECO:0000313" key="7">
    <source>
        <dbReference type="EMBL" id="MCM1985334.1"/>
    </source>
</evidence>
<evidence type="ECO:0000256" key="5">
    <source>
        <dbReference type="ARBA" id="ARBA00022839"/>
    </source>
</evidence>
<keyword evidence="3" id="KW-0540">Nuclease</keyword>
<feature type="domain" description="Calcineurin-like phosphoesterase" evidence="6">
    <location>
        <begin position="3"/>
        <end position="213"/>
    </location>
</feature>
<sequence length="435" mass="49683">MPRFLHLADVHLGFDKYGTVQRTRDFYEAFNDALTQYAVHPAVDFVLISGDLFEYRQVLPSVLNQAKLCLGRLSEAGIPVFAIEGNHDYRPYGTRTSWLRYLADWDYLILLEPDEEGRLVPWSAETKSGGYFDLDCGVRVIGSQWYGAAAPLAIQTLAQQIDRLPPGPEHTVMMFHHGLEGYVSRYAGALRYQDFLPLREAGIDYLALGHIHRAYSVEDWIYNPGSIEANSIIENQEQNPRGVYWVEIDRSGVTAQLKRTYRQRPIYRLSYRLTAQQTRTEFVNAVNALVQTHAEQGRTQSAIVELKITGNAGFDRFEINLREWQGQLQQCTQALIFLLKYEVTAVEYETYIDQADHLPPRLEIERTIFQDFVAAHAQYRDQAEFFSQGLIDLKHQILSQAPDADLYQFVETLLQPQSPSSQEAPSLISPPEPSS</sequence>
<evidence type="ECO:0000256" key="3">
    <source>
        <dbReference type="ARBA" id="ARBA00022722"/>
    </source>
</evidence>
<dbReference type="InterPro" id="IPR041796">
    <property type="entry name" value="Mre11_N"/>
</dbReference>
<keyword evidence="8" id="KW-1185">Reference proteome</keyword>
<protein>
    <recommendedName>
        <fullName evidence="2">Nuclease SbcCD subunit D</fullName>
    </recommendedName>
</protein>
<dbReference type="Gene3D" id="3.60.21.10">
    <property type="match status" value="1"/>
</dbReference>
<accession>A0ABD4TA77</accession>
<dbReference type="Pfam" id="PF00149">
    <property type="entry name" value="Metallophos"/>
    <property type="match status" value="1"/>
</dbReference>
<reference evidence="7 8" key="1">
    <citation type="journal article" date="2015" name="Genome Announc.">
        <title>Draft Genome Sequence of Filamentous Marine Cyanobacterium Lyngbya confervoides Strain BDU141951.</title>
        <authorList>
            <person name="Chandrababunaidu M.M."/>
            <person name="Sen D."/>
            <person name="Tripathy S."/>
        </authorList>
    </citation>
    <scope>NUCLEOTIDE SEQUENCE [LARGE SCALE GENOMIC DNA]</scope>
    <source>
        <strain evidence="7 8">BDU141951</strain>
    </source>
</reference>
<name>A0ABD4TA77_9CYAN</name>
<keyword evidence="4" id="KW-0378">Hydrolase</keyword>
<gene>
    <name evidence="7" type="ORF">QQ91_0021185</name>
</gene>
<dbReference type="PANTHER" id="PTHR30337">
    <property type="entry name" value="COMPONENT OF ATP-DEPENDENT DSDNA EXONUCLEASE"/>
    <property type="match status" value="1"/>
</dbReference>
<dbReference type="GO" id="GO:0004527">
    <property type="term" value="F:exonuclease activity"/>
    <property type="evidence" value="ECO:0007669"/>
    <property type="project" value="UniProtKB-KW"/>
</dbReference>
<evidence type="ECO:0000259" key="6">
    <source>
        <dbReference type="Pfam" id="PF00149"/>
    </source>
</evidence>
<dbReference type="RefSeq" id="WP_166278254.1">
    <property type="nucleotide sequence ID" value="NZ_JTHE03000121.1"/>
</dbReference>
<evidence type="ECO:0000256" key="1">
    <source>
        <dbReference type="ARBA" id="ARBA00010555"/>
    </source>
</evidence>
<evidence type="ECO:0000256" key="2">
    <source>
        <dbReference type="ARBA" id="ARBA00013365"/>
    </source>
</evidence>
<dbReference type="SUPFAM" id="SSF56300">
    <property type="entry name" value="Metallo-dependent phosphatases"/>
    <property type="match status" value="1"/>
</dbReference>
<dbReference type="EMBL" id="JTHE03000121">
    <property type="protein sequence ID" value="MCM1985334.1"/>
    <property type="molecule type" value="Genomic_DNA"/>
</dbReference>
<dbReference type="InterPro" id="IPR029052">
    <property type="entry name" value="Metallo-depent_PP-like"/>
</dbReference>
<comment type="similarity">
    <text evidence="1">Belongs to the SbcD family.</text>
</comment>
<dbReference type="InterPro" id="IPR050535">
    <property type="entry name" value="DNA_Repair-Maintenance_Comp"/>
</dbReference>
<dbReference type="AlphaFoldDB" id="A0ABD4TA77"/>
<comment type="caution">
    <text evidence="7">The sequence shown here is derived from an EMBL/GenBank/DDBJ whole genome shotgun (WGS) entry which is preliminary data.</text>
</comment>
<keyword evidence="5 7" id="KW-0269">Exonuclease</keyword>
<dbReference type="CDD" id="cd00840">
    <property type="entry name" value="MPP_Mre11_N"/>
    <property type="match status" value="1"/>
</dbReference>
<dbReference type="InterPro" id="IPR004843">
    <property type="entry name" value="Calcineurin-like_PHP"/>
</dbReference>
<evidence type="ECO:0000313" key="8">
    <source>
        <dbReference type="Proteomes" id="UP000031561"/>
    </source>
</evidence>